<reference evidence="1" key="1">
    <citation type="journal article" date="2025" name="Int. J. Syst. Evol. Microbiol.">
        <title>Inconstantimicrobium mannanitabidum sp. nov., a novel member of the family Clostridiaceae isolated from anoxic soil under the treatment of reductive soil disinfestation.</title>
        <authorList>
            <person name="Ueki A."/>
            <person name="Tonouchi A."/>
            <person name="Honma S."/>
            <person name="Kaku N."/>
            <person name="Ueki K."/>
        </authorList>
    </citation>
    <scope>NUCLEOTIDE SEQUENCE</scope>
    <source>
        <strain evidence="1">TW13</strain>
    </source>
</reference>
<organism evidence="1 2">
    <name type="scientific">Inconstantimicrobium mannanitabidum</name>
    <dbReference type="NCBI Taxonomy" id="1604901"/>
    <lineage>
        <taxon>Bacteria</taxon>
        <taxon>Bacillati</taxon>
        <taxon>Bacillota</taxon>
        <taxon>Clostridia</taxon>
        <taxon>Eubacteriales</taxon>
        <taxon>Clostridiaceae</taxon>
        <taxon>Inconstantimicrobium</taxon>
    </lineage>
</organism>
<dbReference type="Proteomes" id="UP001058074">
    <property type="component" value="Unassembled WGS sequence"/>
</dbReference>
<accession>A0ACB5REK6</accession>
<comment type="caution">
    <text evidence="1">The sequence shown here is derived from an EMBL/GenBank/DDBJ whole genome shotgun (WGS) entry which is preliminary data.</text>
</comment>
<evidence type="ECO:0000313" key="2">
    <source>
        <dbReference type="Proteomes" id="UP001058074"/>
    </source>
</evidence>
<keyword evidence="2" id="KW-1185">Reference proteome</keyword>
<evidence type="ECO:0000313" key="1">
    <source>
        <dbReference type="EMBL" id="GKX67483.1"/>
    </source>
</evidence>
<dbReference type="EMBL" id="BROD01000001">
    <property type="protein sequence ID" value="GKX67483.1"/>
    <property type="molecule type" value="Genomic_DNA"/>
</dbReference>
<sequence length="407" mass="46118">MKFISVYLSRILGNKIYAPDNRVIGKLKDIAVSLDSTNPKVTVAKVKTKDKIVYLNWDYISIAKEKGQYILVCNKIEETQLGESMLLKKYVLDKQIIDVNGRKVVRVNDVRLVVLDSGFFVVAVDIGLEGLLRRLELAKPLKKLGLKIPSTLMLWNDVQAISNTKDLKVSKTYNKLTTLHPSDLADIIEDFDTNTGMIIFSSLDPAKAADVLEELEEDAQIQVLRSLSPERAADILEEMPADEVADILDGLQANKIEELLNNMEKDASDEVRELMEYDDKEIGSLMSTDFLSYASDKTAGYIIDNMRELKPEFEQIHYIYITQDNKLFGTLSLRDLIVSDPSLKLEEIMNKDFIYMYDTDKINDLVDVITKYNLSALPILDENGDLVGNVLVNDLIYEFLKSRKKLG</sequence>
<proteinExistence type="predicted"/>
<gene>
    <name evidence="1" type="ORF">rsdtw13_27410</name>
</gene>
<name>A0ACB5REK6_9CLOT</name>
<protein>
    <submittedName>
        <fullName evidence="1">Membrane protein</fullName>
    </submittedName>
</protein>